<evidence type="ECO:0000313" key="3">
    <source>
        <dbReference type="EMBL" id="EOT83015.1"/>
    </source>
</evidence>
<feature type="domain" description="CNA-B" evidence="2">
    <location>
        <begin position="643"/>
        <end position="732"/>
    </location>
</feature>
<dbReference type="CDD" id="cd00222">
    <property type="entry name" value="CollagenBindB"/>
    <property type="match status" value="3"/>
</dbReference>
<proteinExistence type="predicted"/>
<gene>
    <name evidence="3" type="ORF">I573_02128</name>
</gene>
<protein>
    <recommendedName>
        <fullName evidence="2">CNA-B domain-containing protein</fullName>
    </recommendedName>
</protein>
<dbReference type="RefSeq" id="WP_016186387.1">
    <property type="nucleotide sequence ID" value="NZ_ASWO01000007.1"/>
</dbReference>
<keyword evidence="1" id="KW-0812">Transmembrane</keyword>
<dbReference type="EMBL" id="ASWO01000007">
    <property type="protein sequence ID" value="EOT83015.1"/>
    <property type="molecule type" value="Genomic_DNA"/>
</dbReference>
<dbReference type="Proteomes" id="UP000015961">
    <property type="component" value="Unassembled WGS sequence"/>
</dbReference>
<organism evidence="3 4">
    <name type="scientific">Enterococcus sulfureus ATCC 49903</name>
    <dbReference type="NCBI Taxonomy" id="1140003"/>
    <lineage>
        <taxon>Bacteria</taxon>
        <taxon>Bacillati</taxon>
        <taxon>Bacillota</taxon>
        <taxon>Bacilli</taxon>
        <taxon>Lactobacillales</taxon>
        <taxon>Enterococcaceae</taxon>
        <taxon>Enterococcus</taxon>
    </lineage>
</organism>
<dbReference type="AlphaFoldDB" id="S0NYJ3"/>
<dbReference type="Pfam" id="PF05738">
    <property type="entry name" value="Cna_B"/>
    <property type="match status" value="3"/>
</dbReference>
<keyword evidence="1" id="KW-0472">Membrane</keyword>
<feature type="domain" description="CNA-B" evidence="2">
    <location>
        <begin position="556"/>
        <end position="636"/>
    </location>
</feature>
<dbReference type="eggNOG" id="COG4932">
    <property type="taxonomic scope" value="Bacteria"/>
</dbReference>
<evidence type="ECO:0000256" key="1">
    <source>
        <dbReference type="SAM" id="Phobius"/>
    </source>
</evidence>
<keyword evidence="4" id="KW-1185">Reference proteome</keyword>
<feature type="transmembrane region" description="Helical" evidence="1">
    <location>
        <begin position="852"/>
        <end position="873"/>
    </location>
</feature>
<comment type="caution">
    <text evidence="3">The sequence shown here is derived from an EMBL/GenBank/DDBJ whole genome shotgun (WGS) entry which is preliminary data.</text>
</comment>
<accession>S0NYJ3</accession>
<dbReference type="STRING" id="1140003.OMY_01955"/>
<evidence type="ECO:0000313" key="4">
    <source>
        <dbReference type="Proteomes" id="UP000015961"/>
    </source>
</evidence>
<sequence>MNLKRIITIVLLVGVIGVLFGYEQKAMADMQSIESIATLEQAEVVKGGEKNLDDISVGMPLVVTLTFKVKEETIANGEYGYNLPSQLELFASSQLEFRDTQDHLFGIQETIKMGQQFIVLNLTDTQNLKPGQLIQFQVLAALKDGTPTGDVNLEFGHDLNTLIHVKPANGGFFELEQAQEITELRKARALTSTNWVADTSTMAEYFRVLVDTNAVSRRNPYYSSSIEGSGYPYYFWGLNSRGQYLPNQLAMCVDIFHPKITGSGQWDSDLARYIGESAAKDVVYTMHMGAILAENAGMNTPTKAQYGVPKLFNNRTMSSTNVDMARLYMFRMQTMVWQIAASNNLNTSQRLVIHDSDFTPQYNLNGNGFSGGYSTFNWTWQTKYAQAKTDIENLKKAFKDLSYLKFENETPTSSTVVKKNNKEVPVDTYTVEQNKTYTINVPVGQQLFLHTIDEATGWTSTSKNLDLVNIETINQSKINGSFTTVNITPKKDFDGKQVVIGFKKNTSDFWNGDNGKTGLISNSNPNQYKAIFTMPEALRLEKEIVLNMKPVEKTSIAGEKKWFDDNQNRPNQIIVALLKNGQETGQTKVVTAANNWAYEFTDLVKYDETGKEYQYTVKEITVPGYESHVNGTTITNIQLIALKGEKKWYDDNGYGRPDQITVHLYRKLKGSADDPVDTKQTKVVTAANNWTYEFTNLPKYDETGKEFEYSVKEETVPGYESVISNDSQVISNYAQTEVDGEKTWDDGNNQYATRPKEIIVQLLQNDKVIKEQTVMADQQGHWYYKFTELPMYDQKTNQKYRYSVKEKEVPTHYVSSAEQTAIKNGKITANLRNTYHPEGVLPETGGGTTKRLALIIGASITVVSLGMMSVYWYQKKYH</sequence>
<dbReference type="PATRIC" id="fig|1140003.3.peg.1885"/>
<dbReference type="SUPFAM" id="SSF49478">
    <property type="entry name" value="Cna protein B-type domain"/>
    <property type="match status" value="3"/>
</dbReference>
<evidence type="ECO:0000259" key="2">
    <source>
        <dbReference type="Pfam" id="PF05738"/>
    </source>
</evidence>
<feature type="domain" description="CNA-B" evidence="2">
    <location>
        <begin position="738"/>
        <end position="824"/>
    </location>
</feature>
<name>S0NYJ3_9ENTE</name>
<keyword evidence="1" id="KW-1133">Transmembrane helix</keyword>
<dbReference type="Gene3D" id="2.60.40.1140">
    <property type="entry name" value="Collagen-binding surface protein Cna, B-type domain"/>
    <property type="match status" value="3"/>
</dbReference>
<reference evidence="3 4" key="1">
    <citation type="submission" date="2013-03" db="EMBL/GenBank/DDBJ databases">
        <title>The Genome Sequence of Enterococcus sulfureus ATCC_49903 (PacBio/Illumina hybrid assembly).</title>
        <authorList>
            <consortium name="The Broad Institute Genomics Platform"/>
            <consortium name="The Broad Institute Genome Sequencing Center for Infectious Disease"/>
            <person name="Earl A."/>
            <person name="Russ C."/>
            <person name="Gilmore M."/>
            <person name="Surin D."/>
            <person name="Walker B."/>
            <person name="Young S."/>
            <person name="Zeng Q."/>
            <person name="Gargeya S."/>
            <person name="Fitzgerald M."/>
            <person name="Haas B."/>
            <person name="Abouelleil A."/>
            <person name="Allen A.W."/>
            <person name="Alvarado L."/>
            <person name="Arachchi H.M."/>
            <person name="Berlin A.M."/>
            <person name="Chapman S.B."/>
            <person name="Gainer-Dewar J."/>
            <person name="Goldberg J."/>
            <person name="Griggs A."/>
            <person name="Gujja S."/>
            <person name="Hansen M."/>
            <person name="Howarth C."/>
            <person name="Imamovic A."/>
            <person name="Ireland A."/>
            <person name="Larimer J."/>
            <person name="McCowan C."/>
            <person name="Murphy C."/>
            <person name="Pearson M."/>
            <person name="Poon T.W."/>
            <person name="Priest M."/>
            <person name="Roberts A."/>
            <person name="Saif S."/>
            <person name="Shea T."/>
            <person name="Sisk P."/>
            <person name="Sykes S."/>
            <person name="Wortman J."/>
            <person name="Nusbaum C."/>
            <person name="Birren B."/>
        </authorList>
    </citation>
    <scope>NUCLEOTIDE SEQUENCE [LARGE SCALE GENOMIC DNA]</scope>
    <source>
        <strain evidence="3 4">ATCC 49903</strain>
    </source>
</reference>
<dbReference type="InterPro" id="IPR008454">
    <property type="entry name" value="Collagen-bd_Cna-like_B-typ_dom"/>
</dbReference>
<dbReference type="OrthoDB" id="1744455at2"/>